<keyword evidence="4" id="KW-0010">Activator</keyword>
<dbReference type="InterPro" id="IPR018362">
    <property type="entry name" value="CCAAT-binding_factor_CS"/>
</dbReference>
<evidence type="ECO:0000256" key="2">
    <source>
        <dbReference type="ARBA" id="ARBA00023015"/>
    </source>
</evidence>
<dbReference type="PRINTS" id="PR00616">
    <property type="entry name" value="CCAATSUBUNTB"/>
</dbReference>
<name>A0A7D9HRC9_PARCT</name>
<protein>
    <recommendedName>
        <fullName evidence="7">Nuclear transcription factor Y subunit</fullName>
    </recommendedName>
</protein>
<evidence type="ECO:0000256" key="4">
    <source>
        <dbReference type="ARBA" id="ARBA00023159"/>
    </source>
</evidence>
<comment type="function">
    <text evidence="7">Component of the sequence-specific heterotrimeric transcription factor (NF-Y) which specifically recognizes a 5'-CCAAT-3' box motif found in the promoters of its target genes.</text>
</comment>
<dbReference type="GO" id="GO:0003677">
    <property type="term" value="F:DNA binding"/>
    <property type="evidence" value="ECO:0007669"/>
    <property type="project" value="UniProtKB-KW"/>
</dbReference>
<evidence type="ECO:0000256" key="3">
    <source>
        <dbReference type="ARBA" id="ARBA00023125"/>
    </source>
</evidence>
<keyword evidence="6 7" id="KW-0539">Nucleus</keyword>
<sequence length="218" mass="23935">METVTASSPQINFAPPGTVTAAQTTTVSHPTAVNLITQDQSKGLTYIVDPSQAQHIQMFTPDQRFVANSVEYNPVTGTLTTSAIPNGNPQLTVPLAAQRLPVAMETLDEPLYVNAKQYHRIIKRRQARAKLEAEGKIPKTRKKYLHESRHMHACRRRRSGGGRFVTKPGDLNMPTMANDASSIELGNQNRTEGHSVDVASLQTQVTNADQVLMSHPNT</sequence>
<evidence type="ECO:0000256" key="6">
    <source>
        <dbReference type="ARBA" id="ARBA00023242"/>
    </source>
</evidence>
<dbReference type="OrthoDB" id="1097733at2759"/>
<reference evidence="8" key="1">
    <citation type="submission" date="2020-04" db="EMBL/GenBank/DDBJ databases">
        <authorList>
            <person name="Alioto T."/>
            <person name="Alioto T."/>
            <person name="Gomez Garrido J."/>
        </authorList>
    </citation>
    <scope>NUCLEOTIDE SEQUENCE</scope>
    <source>
        <strain evidence="8">A484AB</strain>
    </source>
</reference>
<comment type="similarity">
    <text evidence="7">Belongs to the NFYA/HAP2 subunit family.</text>
</comment>
<dbReference type="SMART" id="SM00521">
    <property type="entry name" value="CBF"/>
    <property type="match status" value="1"/>
</dbReference>
<evidence type="ECO:0000256" key="1">
    <source>
        <dbReference type="ARBA" id="ARBA00004123"/>
    </source>
</evidence>
<evidence type="ECO:0000313" key="9">
    <source>
        <dbReference type="Proteomes" id="UP001152795"/>
    </source>
</evidence>
<accession>A0A7D9HRC9</accession>
<evidence type="ECO:0000256" key="7">
    <source>
        <dbReference type="RuleBase" id="RU367155"/>
    </source>
</evidence>
<comment type="caution">
    <text evidence="8">The sequence shown here is derived from an EMBL/GenBank/DDBJ whole genome shotgun (WGS) entry which is preliminary data.</text>
</comment>
<dbReference type="EMBL" id="CACRXK020001770">
    <property type="protein sequence ID" value="CAB3991000.1"/>
    <property type="molecule type" value="Genomic_DNA"/>
</dbReference>
<keyword evidence="2 7" id="KW-0805">Transcription regulation</keyword>
<evidence type="ECO:0000313" key="8">
    <source>
        <dbReference type="EMBL" id="CAB3991000.1"/>
    </source>
</evidence>
<evidence type="ECO:0000256" key="5">
    <source>
        <dbReference type="ARBA" id="ARBA00023163"/>
    </source>
</evidence>
<dbReference type="GO" id="GO:0016602">
    <property type="term" value="C:CCAAT-binding factor complex"/>
    <property type="evidence" value="ECO:0007669"/>
    <property type="project" value="InterPro"/>
</dbReference>
<dbReference type="GO" id="GO:0003700">
    <property type="term" value="F:DNA-binding transcription factor activity"/>
    <property type="evidence" value="ECO:0007669"/>
    <property type="project" value="UniProtKB-UniRule"/>
</dbReference>
<comment type="subunit">
    <text evidence="7">Heterotrimer.</text>
</comment>
<gene>
    <name evidence="8" type="ORF">PACLA_8A059966</name>
</gene>
<comment type="subcellular location">
    <subcellularLocation>
        <location evidence="1 7">Nucleus</location>
    </subcellularLocation>
</comment>
<organism evidence="8 9">
    <name type="scientific">Paramuricea clavata</name>
    <name type="common">Red gorgonian</name>
    <name type="synonym">Violescent sea-whip</name>
    <dbReference type="NCBI Taxonomy" id="317549"/>
    <lineage>
        <taxon>Eukaryota</taxon>
        <taxon>Metazoa</taxon>
        <taxon>Cnidaria</taxon>
        <taxon>Anthozoa</taxon>
        <taxon>Octocorallia</taxon>
        <taxon>Malacalcyonacea</taxon>
        <taxon>Plexauridae</taxon>
        <taxon>Paramuricea</taxon>
    </lineage>
</organism>
<dbReference type="Pfam" id="PF02045">
    <property type="entry name" value="CBFB_NFYA"/>
    <property type="match status" value="1"/>
</dbReference>
<dbReference type="InterPro" id="IPR001289">
    <property type="entry name" value="NFYA"/>
</dbReference>
<keyword evidence="5 7" id="KW-0804">Transcription</keyword>
<dbReference type="Proteomes" id="UP001152795">
    <property type="component" value="Unassembled WGS sequence"/>
</dbReference>
<proteinExistence type="inferred from homology"/>
<dbReference type="Gene3D" id="6.10.250.2430">
    <property type="match status" value="1"/>
</dbReference>
<dbReference type="PROSITE" id="PS00686">
    <property type="entry name" value="NFYA_HAP2_1"/>
    <property type="match status" value="1"/>
</dbReference>
<keyword evidence="9" id="KW-1185">Reference proteome</keyword>
<dbReference type="PROSITE" id="PS51152">
    <property type="entry name" value="NFYA_HAP2_2"/>
    <property type="match status" value="1"/>
</dbReference>
<dbReference type="PANTHER" id="PTHR12632">
    <property type="entry name" value="TRANSCRIPTION FACTOR NF-Y ALPHA-RELATED"/>
    <property type="match status" value="1"/>
</dbReference>
<keyword evidence="3 7" id="KW-0238">DNA-binding</keyword>
<dbReference type="AlphaFoldDB" id="A0A7D9HRC9"/>